<comment type="subcellular location">
    <subcellularLocation>
        <location evidence="2">Cytoplasm</location>
    </subcellularLocation>
    <subcellularLocation>
        <location evidence="1">Nucleus</location>
    </subcellularLocation>
</comment>
<evidence type="ECO:0000256" key="2">
    <source>
        <dbReference type="ARBA" id="ARBA00004496"/>
    </source>
</evidence>
<dbReference type="InterPro" id="IPR036390">
    <property type="entry name" value="WH_DNA-bd_sf"/>
</dbReference>
<dbReference type="PROSITE" id="PS50250">
    <property type="entry name" value="PCI"/>
    <property type="match status" value="1"/>
</dbReference>
<dbReference type="Proteomes" id="UP000242474">
    <property type="component" value="Unassembled WGS sequence"/>
</dbReference>
<dbReference type="InterPro" id="IPR000717">
    <property type="entry name" value="PCI_dom"/>
</dbReference>
<proteinExistence type="inferred from homology"/>
<dbReference type="PANTHER" id="PTHR14145:SF2">
    <property type="entry name" value="COP9 SIGNALOSOME COMPLEX SUBUNIT 1"/>
    <property type="match status" value="1"/>
</dbReference>
<name>A0A2G5B4D5_COERN</name>
<comment type="similarity">
    <text evidence="3">Belongs to the CSN1 family.</text>
</comment>
<dbReference type="InterPro" id="IPR045135">
    <property type="entry name" value="Rpn7_N"/>
</dbReference>
<keyword evidence="9" id="KW-1185">Reference proteome</keyword>
<dbReference type="Pfam" id="PF10602">
    <property type="entry name" value="RPN7"/>
    <property type="match status" value="1"/>
</dbReference>
<sequence>MGSIGDNTLGSSRLFPGEVVIAPKPTLEGFSLKDYLNNYKGFAKISRARYVSEHCSELAEEGYRIARDEVKRSTFDTAAYVELCKILAQYTSNSTDQDSEWIVNTNMIAKNEDTEINAEIDRSKKRNSKQESMRALIRHVELLRKMGRMEEAIKKLQDNRDICPDVQAQGELHIEIARISQLLYRWLQISTFLQRVESVLPDPPLVKKAEMAVMRAQASFGECVWKRAIDEILQLRVDILRDTGILECGVVTASDIALYGTLSGLAAFNRNEIKSKIIDNMAFRQFLDYIPECQRLLQSFHDSNYSDVLARLDSILSFCKIDPVIGPHVSQLRQQIIDNIVVLYVEPFASLSIEKMAQVLSFDAVTMEKLLVKMIDKKRINARIDAATGFLVKHTVDPRDTALKRTEEIHSAFLLQTQLMKYRIQYLEEESAVGSLRASQSRK</sequence>
<dbReference type="OrthoDB" id="422427at2759"/>
<evidence type="ECO:0000256" key="1">
    <source>
        <dbReference type="ARBA" id="ARBA00004123"/>
    </source>
</evidence>
<dbReference type="AlphaFoldDB" id="A0A2G5B4D5"/>
<feature type="domain" description="PCI" evidence="7">
    <location>
        <begin position="228"/>
        <end position="398"/>
    </location>
</feature>
<dbReference type="SUPFAM" id="SSF46785">
    <property type="entry name" value="Winged helix' DNA-binding domain"/>
    <property type="match status" value="1"/>
</dbReference>
<evidence type="ECO:0000313" key="9">
    <source>
        <dbReference type="Proteomes" id="UP000242474"/>
    </source>
</evidence>
<organism evidence="8 9">
    <name type="scientific">Coemansia reversa (strain ATCC 12441 / NRRL 1564)</name>
    <dbReference type="NCBI Taxonomy" id="763665"/>
    <lineage>
        <taxon>Eukaryota</taxon>
        <taxon>Fungi</taxon>
        <taxon>Fungi incertae sedis</taxon>
        <taxon>Zoopagomycota</taxon>
        <taxon>Kickxellomycotina</taxon>
        <taxon>Kickxellomycetes</taxon>
        <taxon>Kickxellales</taxon>
        <taxon>Kickxellaceae</taxon>
        <taxon>Coemansia</taxon>
    </lineage>
</organism>
<evidence type="ECO:0000256" key="3">
    <source>
        <dbReference type="ARBA" id="ARBA00008793"/>
    </source>
</evidence>
<keyword evidence="6" id="KW-0539">Nucleus</keyword>
<evidence type="ECO:0000256" key="5">
    <source>
        <dbReference type="ARBA" id="ARBA00022790"/>
    </source>
</evidence>
<dbReference type="GO" id="GO:0008180">
    <property type="term" value="C:COP9 signalosome"/>
    <property type="evidence" value="ECO:0007669"/>
    <property type="project" value="UniProtKB-KW"/>
</dbReference>
<dbReference type="Gene3D" id="1.25.40.570">
    <property type="match status" value="1"/>
</dbReference>
<dbReference type="PANTHER" id="PTHR14145">
    <property type="entry name" value="26S PROTESOME SUBUNIT 6"/>
    <property type="match status" value="1"/>
</dbReference>
<dbReference type="InterPro" id="IPR019585">
    <property type="entry name" value="Rpn7/CSN1"/>
</dbReference>
<keyword evidence="5" id="KW-0736">Signalosome</keyword>
<dbReference type="Pfam" id="PF01399">
    <property type="entry name" value="PCI"/>
    <property type="match status" value="1"/>
</dbReference>
<evidence type="ECO:0000313" key="8">
    <source>
        <dbReference type="EMBL" id="PIA13865.1"/>
    </source>
</evidence>
<evidence type="ECO:0000256" key="6">
    <source>
        <dbReference type="ARBA" id="ARBA00023242"/>
    </source>
</evidence>
<reference evidence="8 9" key="1">
    <citation type="journal article" date="2015" name="Genome Biol. Evol.">
        <title>Phylogenomic analyses indicate that early fungi evolved digesting cell walls of algal ancestors of land plants.</title>
        <authorList>
            <person name="Chang Y."/>
            <person name="Wang S."/>
            <person name="Sekimoto S."/>
            <person name="Aerts A.L."/>
            <person name="Choi C."/>
            <person name="Clum A."/>
            <person name="LaButti K.M."/>
            <person name="Lindquist E.A."/>
            <person name="Yee Ngan C."/>
            <person name="Ohm R.A."/>
            <person name="Salamov A.A."/>
            <person name="Grigoriev I.V."/>
            <person name="Spatafora J.W."/>
            <person name="Berbee M.L."/>
        </authorList>
    </citation>
    <scope>NUCLEOTIDE SEQUENCE [LARGE SCALE GENOMIC DNA]</scope>
    <source>
        <strain evidence="8 9">NRRL 1564</strain>
    </source>
</reference>
<dbReference type="STRING" id="763665.A0A2G5B4D5"/>
<evidence type="ECO:0000259" key="7">
    <source>
        <dbReference type="PROSITE" id="PS50250"/>
    </source>
</evidence>
<dbReference type="EMBL" id="KZ303525">
    <property type="protein sequence ID" value="PIA13865.1"/>
    <property type="molecule type" value="Genomic_DNA"/>
</dbReference>
<dbReference type="SMART" id="SM00088">
    <property type="entry name" value="PINT"/>
    <property type="match status" value="1"/>
</dbReference>
<keyword evidence="4" id="KW-0963">Cytoplasm</keyword>
<gene>
    <name evidence="8" type="ORF">COEREDRAFT_48006</name>
</gene>
<dbReference type="GO" id="GO:0005737">
    <property type="term" value="C:cytoplasm"/>
    <property type="evidence" value="ECO:0007669"/>
    <property type="project" value="UniProtKB-SubCell"/>
</dbReference>
<protein>
    <recommendedName>
        <fullName evidence="7">PCI domain-containing protein</fullName>
    </recommendedName>
</protein>
<accession>A0A2G5B4D5</accession>
<evidence type="ECO:0000256" key="4">
    <source>
        <dbReference type="ARBA" id="ARBA00022490"/>
    </source>
</evidence>